<proteinExistence type="predicted"/>
<keyword evidence="5 7" id="KW-1133">Transmembrane helix</keyword>
<comment type="caution">
    <text evidence="10">The sequence shown here is derived from an EMBL/GenBank/DDBJ whole genome shotgun (WGS) entry which is preliminary data.</text>
</comment>
<dbReference type="Pfam" id="PF00005">
    <property type="entry name" value="ABC_tran"/>
    <property type="match status" value="1"/>
</dbReference>
<dbReference type="PROSITE" id="PS00211">
    <property type="entry name" value="ABC_TRANSPORTER_1"/>
    <property type="match status" value="1"/>
</dbReference>
<dbReference type="InterPro" id="IPR027417">
    <property type="entry name" value="P-loop_NTPase"/>
</dbReference>
<evidence type="ECO:0000256" key="1">
    <source>
        <dbReference type="ARBA" id="ARBA00004141"/>
    </source>
</evidence>
<evidence type="ECO:0000256" key="4">
    <source>
        <dbReference type="ARBA" id="ARBA00022840"/>
    </source>
</evidence>
<dbReference type="SUPFAM" id="SSF90123">
    <property type="entry name" value="ABC transporter transmembrane region"/>
    <property type="match status" value="1"/>
</dbReference>
<feature type="transmembrane region" description="Helical" evidence="7">
    <location>
        <begin position="293"/>
        <end position="314"/>
    </location>
</feature>
<keyword evidence="3" id="KW-0547">Nucleotide-binding</keyword>
<evidence type="ECO:0000256" key="2">
    <source>
        <dbReference type="ARBA" id="ARBA00022692"/>
    </source>
</evidence>
<dbReference type="PANTHER" id="PTHR43394:SF1">
    <property type="entry name" value="ATP-BINDING CASSETTE SUB-FAMILY B MEMBER 10, MITOCHONDRIAL"/>
    <property type="match status" value="1"/>
</dbReference>
<evidence type="ECO:0000256" key="3">
    <source>
        <dbReference type="ARBA" id="ARBA00022741"/>
    </source>
</evidence>
<evidence type="ECO:0000313" key="11">
    <source>
        <dbReference type="Proteomes" id="UP001470230"/>
    </source>
</evidence>
<feature type="transmembrane region" description="Helical" evidence="7">
    <location>
        <begin position="70"/>
        <end position="87"/>
    </location>
</feature>
<keyword evidence="11" id="KW-1185">Reference proteome</keyword>
<protein>
    <recommendedName>
        <fullName evidence="12">ABC transporter family protein</fullName>
    </recommendedName>
</protein>
<feature type="transmembrane region" description="Helical" evidence="7">
    <location>
        <begin position="28"/>
        <end position="50"/>
    </location>
</feature>
<keyword evidence="2 7" id="KW-0812">Transmembrane</keyword>
<dbReference type="InterPro" id="IPR003439">
    <property type="entry name" value="ABC_transporter-like_ATP-bd"/>
</dbReference>
<dbReference type="InterPro" id="IPR039421">
    <property type="entry name" value="Type_1_exporter"/>
</dbReference>
<keyword evidence="4" id="KW-0067">ATP-binding</keyword>
<dbReference type="InterPro" id="IPR036640">
    <property type="entry name" value="ABC1_TM_sf"/>
</dbReference>
<evidence type="ECO:0000256" key="5">
    <source>
        <dbReference type="ARBA" id="ARBA00022989"/>
    </source>
</evidence>
<dbReference type="PROSITE" id="PS50893">
    <property type="entry name" value="ABC_TRANSPORTER_2"/>
    <property type="match status" value="1"/>
</dbReference>
<feature type="domain" description="ABC transporter" evidence="8">
    <location>
        <begin position="356"/>
        <end position="589"/>
    </location>
</feature>
<reference evidence="10 11" key="1">
    <citation type="submission" date="2024-04" db="EMBL/GenBank/DDBJ databases">
        <title>Tritrichomonas musculus Genome.</title>
        <authorList>
            <person name="Alves-Ferreira E."/>
            <person name="Grigg M."/>
            <person name="Lorenzi H."/>
            <person name="Galac M."/>
        </authorList>
    </citation>
    <scope>NUCLEOTIDE SEQUENCE [LARGE SCALE GENOMIC DNA]</scope>
    <source>
        <strain evidence="10 11">EAF2021</strain>
    </source>
</reference>
<accession>A0ABR2HHM7</accession>
<dbReference type="PANTHER" id="PTHR43394">
    <property type="entry name" value="ATP-DEPENDENT PERMEASE MDL1, MITOCHONDRIAL"/>
    <property type="match status" value="1"/>
</dbReference>
<gene>
    <name evidence="10" type="ORF">M9Y10_019552</name>
</gene>
<dbReference type="SMART" id="SM00382">
    <property type="entry name" value="AAA"/>
    <property type="match status" value="1"/>
</dbReference>
<dbReference type="Proteomes" id="UP001470230">
    <property type="component" value="Unassembled WGS sequence"/>
</dbReference>
<feature type="transmembrane region" description="Helical" evidence="7">
    <location>
        <begin position="259"/>
        <end position="281"/>
    </location>
</feature>
<name>A0ABR2HHM7_9EUKA</name>
<dbReference type="EMBL" id="JAPFFF010000028">
    <property type="protein sequence ID" value="KAK8846978.1"/>
    <property type="molecule type" value="Genomic_DNA"/>
</dbReference>
<comment type="subcellular location">
    <subcellularLocation>
        <location evidence="1">Membrane</location>
        <topology evidence="1">Multi-pass membrane protein</topology>
    </subcellularLocation>
</comment>
<dbReference type="Gene3D" id="1.20.1560.10">
    <property type="entry name" value="ABC transporter type 1, transmembrane domain"/>
    <property type="match status" value="1"/>
</dbReference>
<feature type="transmembrane region" description="Helical" evidence="7">
    <location>
        <begin position="173"/>
        <end position="195"/>
    </location>
</feature>
<sequence>MSKTKGDENIEIKGNEFARCYKLMNRKWLLVITFFFTICQGVSPLLMNVIMAQMMNVMTSSVTDDFLNKIKNLCLQLLYIIIAMVAINSLSLGFRMVVTACYCTDIREKMFDSLMEQSISFYDEFSPGVLIGSISEDVTFIKNVYIDKFLQVISNMVQALAGIILSFCYAWRIALAIFPAYPLSGIIYLLFNFFLNKLWEKYNNSLIECIDKAEEAISQVRIVKSFDCELREAQIYSQNIMNIKQIVQKQAIIGGIKNGIIAFISWGTTAFLLYYTYWIVVNKPYLGVEIGDVMILMMSVMLGSMGISLALSFVDDFKKASISAAKILKIIDQKPEVDRHKGLNLINGKDHAVGKIEFRNVSFRYKTRESYAIENLSFIINPGETVALVGESGCGKSTTLQLLQRFYEIKKGKILIDDVDIKDLSQIFLRSQISSVPQGPVLFSVSIRDNIRYAKPDANDHEVYDAARIGNAHNFIMELPQDYDTIVHQASLSGGQKQRICISRAILRNSPILLLDEATAALDTESEQLVQQSIESIRHGKTCIIVAHRLATVMNADRILVFKDGNIHESGTHLDLMKKNGIYANLVKYQLE</sequence>
<feature type="domain" description="ABC transmembrane type-1" evidence="9">
    <location>
        <begin position="31"/>
        <end position="319"/>
    </location>
</feature>
<feature type="transmembrane region" description="Helical" evidence="7">
    <location>
        <begin position="149"/>
        <end position="167"/>
    </location>
</feature>
<evidence type="ECO:0008006" key="12">
    <source>
        <dbReference type="Google" id="ProtNLM"/>
    </source>
</evidence>
<dbReference type="PROSITE" id="PS50929">
    <property type="entry name" value="ABC_TM1F"/>
    <property type="match status" value="1"/>
</dbReference>
<dbReference type="CDD" id="cd18577">
    <property type="entry name" value="ABC_6TM_Pgp_ABCB1_D1_like"/>
    <property type="match status" value="1"/>
</dbReference>
<organism evidence="10 11">
    <name type="scientific">Tritrichomonas musculus</name>
    <dbReference type="NCBI Taxonomy" id="1915356"/>
    <lineage>
        <taxon>Eukaryota</taxon>
        <taxon>Metamonada</taxon>
        <taxon>Parabasalia</taxon>
        <taxon>Tritrichomonadida</taxon>
        <taxon>Tritrichomonadidae</taxon>
        <taxon>Tritrichomonas</taxon>
    </lineage>
</organism>
<dbReference type="InterPro" id="IPR011527">
    <property type="entry name" value="ABC1_TM_dom"/>
</dbReference>
<evidence type="ECO:0000259" key="8">
    <source>
        <dbReference type="PROSITE" id="PS50893"/>
    </source>
</evidence>
<evidence type="ECO:0000256" key="7">
    <source>
        <dbReference type="SAM" id="Phobius"/>
    </source>
</evidence>
<dbReference type="SUPFAM" id="SSF52540">
    <property type="entry name" value="P-loop containing nucleoside triphosphate hydrolases"/>
    <property type="match status" value="1"/>
</dbReference>
<dbReference type="InterPro" id="IPR017871">
    <property type="entry name" value="ABC_transporter-like_CS"/>
</dbReference>
<evidence type="ECO:0000256" key="6">
    <source>
        <dbReference type="ARBA" id="ARBA00023136"/>
    </source>
</evidence>
<evidence type="ECO:0000313" key="10">
    <source>
        <dbReference type="EMBL" id="KAK8846978.1"/>
    </source>
</evidence>
<dbReference type="Gene3D" id="3.40.50.300">
    <property type="entry name" value="P-loop containing nucleotide triphosphate hydrolases"/>
    <property type="match status" value="1"/>
</dbReference>
<dbReference type="Pfam" id="PF00664">
    <property type="entry name" value="ABC_membrane"/>
    <property type="match status" value="1"/>
</dbReference>
<dbReference type="InterPro" id="IPR003593">
    <property type="entry name" value="AAA+_ATPase"/>
</dbReference>
<evidence type="ECO:0000259" key="9">
    <source>
        <dbReference type="PROSITE" id="PS50929"/>
    </source>
</evidence>
<keyword evidence="6 7" id="KW-0472">Membrane</keyword>